<dbReference type="InterPro" id="IPR023996">
    <property type="entry name" value="TonB-dep_OMP_SusC/RagA"/>
</dbReference>
<sequence length="1015" mass="109628">MKANVRSLYLLIIFACMTTLSFAQGINITGKVTSATDGSALPGASILIKGTTTGAPTDNEGNYTINVPSTSSILVVSMIGMTPQEIPVGSNSVINIALQEDAKALNEVVIVGYGTQKKLDITGSVISIKGSEISKQSSINPVSGLQGKVAGVQINNSGKPGEAPQIRIRGVGTAYGSPNPLYVVDGVWFDDISFLNSNDIESMNILKDASSQSIYGVRAANGVVLITTKKGKSGKAIVDYNGYVGVQKVTNQIKMANANQYATVTNELSAINGGKQLLDPSQYGEGTDWYKQILRDAFITNHQISVSGGGEKSTYGLSLGYLKQDGIVDRNNFKRYTARFQNDFQISKNLKVGYTATGAFSKSNDEPGVAGGGIFRQLYAAAPVVPVYNADGSYGDPSKLLLGDAVNFNPQVTVDVFNQVTKKTLLTANAYAELSFLKNFTFRTSLGGRYGQDETRTYTPVYAATLAQRNTNSLLKFVRPQARYWIFENTLTYTKEIGKHSFTALLGQSAQHDQSYQLTATARDVPYKSEGDLYLALGDADTRSVTDEGDLATYSSYFGRVNYSFSDRYLINASLRADGSSKFYQGGNAWGYFPSVGAGWVISNEPFLQNQKVFDNLKLRGSWGKIGNASVPSNLSTLTVATGGSLAAIYGSTVNTGASINSIIPPVTYWERGVGTDIGLEASMMKNRLSVELDYYTKKTERAIFDIPVLASIGTQSGSILGNQADFQNKGFEASISWRDEIGKDLSYSIGVNGSMNTNKVLSVSTGANPIYAGGVGLTGGALATRTRVGDPIGSFYGYIVDGIFQNQAEIDASAQKTAKPGDFKYRDISGSNGTPDGNITGLDRQVIGNPNPKYTYGINTTWNYKWLDLTLDFQGVAKIDIYNANLGWRYGNENVTKDFFENRWHGEGTSNTYPSANIGGGSNYLPNSFFVQSGSYFRVRNAQLGFTLPTKITDRLKLKKLRVYANAQNALNFFKYKGLSPEVRATDNKPTTAGIDANVYPLSATYNFGLNITF</sequence>
<dbReference type="InterPro" id="IPR039426">
    <property type="entry name" value="TonB-dep_rcpt-like"/>
</dbReference>
<evidence type="ECO:0000313" key="11">
    <source>
        <dbReference type="Proteomes" id="UP000634134"/>
    </source>
</evidence>
<evidence type="ECO:0000313" key="10">
    <source>
        <dbReference type="EMBL" id="MBE9466549.1"/>
    </source>
</evidence>
<dbReference type="InterPro" id="IPR008969">
    <property type="entry name" value="CarboxyPept-like_regulatory"/>
</dbReference>
<dbReference type="InterPro" id="IPR036942">
    <property type="entry name" value="Beta-barrel_TonB_sf"/>
</dbReference>
<evidence type="ECO:0000256" key="1">
    <source>
        <dbReference type="ARBA" id="ARBA00004571"/>
    </source>
</evidence>
<evidence type="ECO:0000256" key="2">
    <source>
        <dbReference type="ARBA" id="ARBA00022448"/>
    </source>
</evidence>
<evidence type="ECO:0000256" key="6">
    <source>
        <dbReference type="ARBA" id="ARBA00023237"/>
    </source>
</evidence>
<keyword evidence="10" id="KW-0675">Receptor</keyword>
<keyword evidence="2 7" id="KW-0813">Transport</keyword>
<dbReference type="NCBIfam" id="TIGR04056">
    <property type="entry name" value="OMP_RagA_SusC"/>
    <property type="match status" value="1"/>
</dbReference>
<dbReference type="Gene3D" id="2.40.170.20">
    <property type="entry name" value="TonB-dependent receptor, beta-barrel domain"/>
    <property type="match status" value="1"/>
</dbReference>
<dbReference type="Proteomes" id="UP000634134">
    <property type="component" value="Unassembled WGS sequence"/>
</dbReference>
<name>A0ABR9WR32_9BACT</name>
<dbReference type="EMBL" id="JACYGY010000002">
    <property type="protein sequence ID" value="MBE9466549.1"/>
    <property type="molecule type" value="Genomic_DNA"/>
</dbReference>
<reference evidence="11" key="1">
    <citation type="submission" date="2023-07" db="EMBL/GenBank/DDBJ databases">
        <title>Dyadobacter sp. nov 'subterranea' isolated from contaminted grondwater.</title>
        <authorList>
            <person name="Szabo I."/>
            <person name="Al-Omari J."/>
            <person name="Szerdahelyi S.G."/>
            <person name="Rado J."/>
        </authorList>
    </citation>
    <scope>NUCLEOTIDE SEQUENCE [LARGE SCALE GENOMIC DNA]</scope>
    <source>
        <strain evidence="11">UP-52</strain>
    </source>
</reference>
<dbReference type="Gene3D" id="2.60.40.1120">
    <property type="entry name" value="Carboxypeptidase-like, regulatory domain"/>
    <property type="match status" value="1"/>
</dbReference>
<dbReference type="NCBIfam" id="TIGR04057">
    <property type="entry name" value="SusC_RagA_signa"/>
    <property type="match status" value="1"/>
</dbReference>
<accession>A0ABR9WR32</accession>
<evidence type="ECO:0000256" key="3">
    <source>
        <dbReference type="ARBA" id="ARBA00022452"/>
    </source>
</evidence>
<comment type="caution">
    <text evidence="10">The sequence shown here is derived from an EMBL/GenBank/DDBJ whole genome shotgun (WGS) entry which is preliminary data.</text>
</comment>
<dbReference type="Gene3D" id="2.170.130.10">
    <property type="entry name" value="TonB-dependent receptor, plug domain"/>
    <property type="match status" value="1"/>
</dbReference>
<keyword evidence="6 7" id="KW-0998">Cell outer membrane</keyword>
<organism evidence="10 11">
    <name type="scientific">Dyadobacter subterraneus</name>
    <dbReference type="NCBI Taxonomy" id="2773304"/>
    <lineage>
        <taxon>Bacteria</taxon>
        <taxon>Pseudomonadati</taxon>
        <taxon>Bacteroidota</taxon>
        <taxon>Cytophagia</taxon>
        <taxon>Cytophagales</taxon>
        <taxon>Spirosomataceae</taxon>
        <taxon>Dyadobacter</taxon>
    </lineage>
</organism>
<keyword evidence="4 7" id="KW-0812">Transmembrane</keyword>
<dbReference type="SUPFAM" id="SSF49464">
    <property type="entry name" value="Carboxypeptidase regulatory domain-like"/>
    <property type="match status" value="1"/>
</dbReference>
<feature type="chain" id="PRO_5045837359" evidence="8">
    <location>
        <begin position="24"/>
        <end position="1015"/>
    </location>
</feature>
<protein>
    <submittedName>
        <fullName evidence="10">TonB-dependent receptor</fullName>
    </submittedName>
</protein>
<dbReference type="Pfam" id="PF07715">
    <property type="entry name" value="Plug"/>
    <property type="match status" value="1"/>
</dbReference>
<comment type="subcellular location">
    <subcellularLocation>
        <location evidence="1 7">Cell outer membrane</location>
        <topology evidence="1 7">Multi-pass membrane protein</topology>
    </subcellularLocation>
</comment>
<dbReference type="Pfam" id="PF13715">
    <property type="entry name" value="CarbopepD_reg_2"/>
    <property type="match status" value="1"/>
</dbReference>
<keyword evidence="11" id="KW-1185">Reference proteome</keyword>
<comment type="similarity">
    <text evidence="7">Belongs to the TonB-dependent receptor family.</text>
</comment>
<evidence type="ECO:0000256" key="5">
    <source>
        <dbReference type="ARBA" id="ARBA00023136"/>
    </source>
</evidence>
<dbReference type="InterPro" id="IPR023997">
    <property type="entry name" value="TonB-dep_OMP_SusC/RagA_CS"/>
</dbReference>
<keyword evidence="8" id="KW-0732">Signal</keyword>
<dbReference type="InterPro" id="IPR012910">
    <property type="entry name" value="Plug_dom"/>
</dbReference>
<gene>
    <name evidence="10" type="ORF">IEE83_32180</name>
</gene>
<evidence type="ECO:0000259" key="9">
    <source>
        <dbReference type="Pfam" id="PF07715"/>
    </source>
</evidence>
<keyword evidence="5 7" id="KW-0472">Membrane</keyword>
<evidence type="ECO:0000256" key="4">
    <source>
        <dbReference type="ARBA" id="ARBA00022692"/>
    </source>
</evidence>
<feature type="signal peptide" evidence="8">
    <location>
        <begin position="1"/>
        <end position="23"/>
    </location>
</feature>
<dbReference type="RefSeq" id="WP_194124767.1">
    <property type="nucleotide sequence ID" value="NZ_JACYGY010000002.1"/>
</dbReference>
<keyword evidence="3 7" id="KW-1134">Transmembrane beta strand</keyword>
<feature type="domain" description="TonB-dependent receptor plug" evidence="9">
    <location>
        <begin position="118"/>
        <end position="223"/>
    </location>
</feature>
<evidence type="ECO:0000256" key="7">
    <source>
        <dbReference type="PROSITE-ProRule" id="PRU01360"/>
    </source>
</evidence>
<dbReference type="SUPFAM" id="SSF56935">
    <property type="entry name" value="Porins"/>
    <property type="match status" value="1"/>
</dbReference>
<dbReference type="InterPro" id="IPR037066">
    <property type="entry name" value="Plug_dom_sf"/>
</dbReference>
<dbReference type="PROSITE" id="PS52016">
    <property type="entry name" value="TONB_DEPENDENT_REC_3"/>
    <property type="match status" value="1"/>
</dbReference>
<proteinExistence type="inferred from homology"/>
<evidence type="ECO:0000256" key="8">
    <source>
        <dbReference type="SAM" id="SignalP"/>
    </source>
</evidence>